<accession>A0A5C8EC76</accession>
<evidence type="ECO:0000259" key="1">
    <source>
        <dbReference type="Pfam" id="PF04993"/>
    </source>
</evidence>
<reference evidence="2 3" key="1">
    <citation type="journal article" date="1992" name="Lakartidningen">
        <title>[Penicillin V and not amoxicillin is the first choice preparation in acute otitis].</title>
        <authorList>
            <person name="Kamme C."/>
            <person name="Lundgren K."/>
            <person name="Prellner K."/>
        </authorList>
    </citation>
    <scope>NUCLEOTIDE SEQUENCE [LARGE SCALE GENOMIC DNA]</scope>
    <source>
        <strain evidence="2 3">PC5538III-hc</strain>
    </source>
</reference>
<dbReference type="SUPFAM" id="SSF159894">
    <property type="entry name" value="YgaC/TfoX-N like"/>
    <property type="match status" value="1"/>
</dbReference>
<dbReference type="Pfam" id="PF04993">
    <property type="entry name" value="TfoX_N"/>
    <property type="match status" value="1"/>
</dbReference>
<sequence>MPSSKDFLNIVLNKLDSLDDINYKQMMGEYIIYYNKKITAYVCDNHLFIKPTDKAKTLIKDYILKPPYKNAKDMIFIEDINKYDDDFFEHLFKEIYDELPSIKKKAKK</sequence>
<feature type="domain" description="TfoX N-terminal" evidence="1">
    <location>
        <begin position="15"/>
        <end position="72"/>
    </location>
</feature>
<proteinExistence type="predicted"/>
<comment type="caution">
    <text evidence="2">The sequence shown here is derived from an EMBL/GenBank/DDBJ whole genome shotgun (WGS) entry which is preliminary data.</text>
</comment>
<protein>
    <submittedName>
        <fullName evidence="2">Competence protein TfoX</fullName>
    </submittedName>
</protein>
<dbReference type="Gene3D" id="3.30.1460.30">
    <property type="entry name" value="YgaC/TfoX-N like chaperone"/>
    <property type="match status" value="1"/>
</dbReference>
<dbReference type="OrthoDB" id="9803291at2"/>
<name>A0A5C8EC76_BRAPL</name>
<evidence type="ECO:0000313" key="2">
    <source>
        <dbReference type="EMBL" id="TXJ35657.1"/>
    </source>
</evidence>
<dbReference type="InterPro" id="IPR007076">
    <property type="entry name" value="TfoX_N"/>
</dbReference>
<evidence type="ECO:0000313" key="3">
    <source>
        <dbReference type="Proteomes" id="UP000323176"/>
    </source>
</evidence>
<dbReference type="AlphaFoldDB" id="A0A5C8EC76"/>
<dbReference type="EMBL" id="SAXY01000074">
    <property type="protein sequence ID" value="TXJ35657.1"/>
    <property type="molecule type" value="Genomic_DNA"/>
</dbReference>
<dbReference type="Proteomes" id="UP000323176">
    <property type="component" value="Unassembled WGS sequence"/>
</dbReference>
<organism evidence="2 3">
    <name type="scientific">Brachyspira pilosicoli</name>
    <name type="common">Serpulina pilosicoli</name>
    <dbReference type="NCBI Taxonomy" id="52584"/>
    <lineage>
        <taxon>Bacteria</taxon>
        <taxon>Pseudomonadati</taxon>
        <taxon>Spirochaetota</taxon>
        <taxon>Spirochaetia</taxon>
        <taxon>Brachyspirales</taxon>
        <taxon>Brachyspiraceae</taxon>
        <taxon>Brachyspira</taxon>
    </lineage>
</organism>
<gene>
    <name evidence="2" type="ORF">EPJ72_12430</name>
</gene>